<accession>A0A0D2LT25</accession>
<dbReference type="RefSeq" id="XP_013893799.1">
    <property type="nucleotide sequence ID" value="XM_014038345.1"/>
</dbReference>
<evidence type="ECO:0000313" key="1">
    <source>
        <dbReference type="EMBL" id="KIY94779.1"/>
    </source>
</evidence>
<dbReference type="KEGG" id="mng:MNEG_13184"/>
<reference evidence="1 2" key="1">
    <citation type="journal article" date="2013" name="BMC Genomics">
        <title>Reconstruction of the lipid metabolism for the microalga Monoraphidium neglectum from its genome sequence reveals characteristics suitable for biofuel production.</title>
        <authorList>
            <person name="Bogen C."/>
            <person name="Al-Dilaimi A."/>
            <person name="Albersmeier A."/>
            <person name="Wichmann J."/>
            <person name="Grundmann M."/>
            <person name="Rupp O."/>
            <person name="Lauersen K.J."/>
            <person name="Blifernez-Klassen O."/>
            <person name="Kalinowski J."/>
            <person name="Goesmann A."/>
            <person name="Mussgnug J.H."/>
            <person name="Kruse O."/>
        </authorList>
    </citation>
    <scope>NUCLEOTIDE SEQUENCE [LARGE SCALE GENOMIC DNA]</scope>
    <source>
        <strain evidence="1 2">SAG 48.87</strain>
    </source>
</reference>
<dbReference type="SUPFAM" id="SSF48371">
    <property type="entry name" value="ARM repeat"/>
    <property type="match status" value="1"/>
</dbReference>
<gene>
    <name evidence="1" type="ORF">MNEG_13184</name>
</gene>
<evidence type="ECO:0000313" key="2">
    <source>
        <dbReference type="Proteomes" id="UP000054498"/>
    </source>
</evidence>
<dbReference type="GeneID" id="25730621"/>
<organism evidence="1 2">
    <name type="scientific">Monoraphidium neglectum</name>
    <dbReference type="NCBI Taxonomy" id="145388"/>
    <lineage>
        <taxon>Eukaryota</taxon>
        <taxon>Viridiplantae</taxon>
        <taxon>Chlorophyta</taxon>
        <taxon>core chlorophytes</taxon>
        <taxon>Chlorophyceae</taxon>
        <taxon>CS clade</taxon>
        <taxon>Sphaeropleales</taxon>
        <taxon>Selenastraceae</taxon>
        <taxon>Monoraphidium</taxon>
    </lineage>
</organism>
<proteinExistence type="predicted"/>
<protein>
    <submittedName>
        <fullName evidence="1">Uncharacterized protein</fullName>
    </submittedName>
</protein>
<dbReference type="EMBL" id="KK103892">
    <property type="protein sequence ID" value="KIY94779.1"/>
    <property type="molecule type" value="Genomic_DNA"/>
</dbReference>
<dbReference type="AlphaFoldDB" id="A0A0D2LT25"/>
<name>A0A0D2LT25_9CHLO</name>
<dbReference type="InterPro" id="IPR016024">
    <property type="entry name" value="ARM-type_fold"/>
</dbReference>
<dbReference type="Proteomes" id="UP000054498">
    <property type="component" value="Unassembled WGS sequence"/>
</dbReference>
<sequence length="386" mass="38446">MKRSAVARPDTSPEAKRPAVATTLGLAVRCAINDAALAAVAALRGADSTLGAPPSPDDAAAVVPLLLHAAVSGPAETAALAAGALADLLSQEPCRKVLAGAPRRLPVLAAVMRAAPAAPHAPQMLLDELQTSYWAPSCMARAEGLLDALIWVVAQGGSPHAVDALSLLCSNVQADPASVDVGVAVPALITVLGATAARPAAASVLRWLTQHPSAPRLIAEADGALAALLRAGTALTPPSVDALKAIAAVAKSAPDLAGAVASARGVLPALAYAATREAGDEAIRLAAREALLACATGAGGAVVTALVPPLGLQDAAVRAHTLELLTEYPLSLPRAAVEALEAAALEAAVLRAEVKELRALPVSTRAAIVELAGAMRAGMMAGTASR</sequence>
<keyword evidence="2" id="KW-1185">Reference proteome</keyword>